<comment type="caution">
    <text evidence="14">The sequence shown here is derived from an EMBL/GenBank/DDBJ whole genome shotgun (WGS) entry which is preliminary data.</text>
</comment>
<keyword evidence="8 10" id="KW-0472">Membrane</keyword>
<evidence type="ECO:0008006" key="16">
    <source>
        <dbReference type="Google" id="ProtNLM"/>
    </source>
</evidence>
<evidence type="ECO:0000256" key="10">
    <source>
        <dbReference type="SAM" id="Phobius"/>
    </source>
</evidence>
<evidence type="ECO:0000259" key="12">
    <source>
        <dbReference type="Pfam" id="PF23256"/>
    </source>
</evidence>
<comment type="subcellular location">
    <subcellularLocation>
        <location evidence="1">Membrane</location>
        <topology evidence="1">Multi-pass membrane protein</topology>
    </subcellularLocation>
</comment>
<protein>
    <recommendedName>
        <fullName evidence="16">Cation/H+ exchanger domain-containing protein</fullName>
    </recommendedName>
</protein>
<evidence type="ECO:0000313" key="15">
    <source>
        <dbReference type="Proteomes" id="UP000827721"/>
    </source>
</evidence>
<feature type="transmembrane region" description="Helical" evidence="10">
    <location>
        <begin position="156"/>
        <end position="185"/>
    </location>
</feature>
<evidence type="ECO:0000259" key="13">
    <source>
        <dbReference type="Pfam" id="PF23259"/>
    </source>
</evidence>
<keyword evidence="15" id="KW-1185">Reference proteome</keyword>
<dbReference type="Pfam" id="PF23256">
    <property type="entry name" value="CHX17_2nd"/>
    <property type="match status" value="1"/>
</dbReference>
<feature type="transmembrane region" description="Helical" evidence="10">
    <location>
        <begin position="88"/>
        <end position="111"/>
    </location>
</feature>
<dbReference type="InterPro" id="IPR057291">
    <property type="entry name" value="CHX17_2nd"/>
</dbReference>
<feature type="domain" description="Cation/H(+) antiporter C-terminal" evidence="13">
    <location>
        <begin position="518"/>
        <end position="682"/>
    </location>
</feature>
<dbReference type="InterPro" id="IPR038770">
    <property type="entry name" value="Na+/solute_symporter_sf"/>
</dbReference>
<feature type="transmembrane region" description="Helical" evidence="10">
    <location>
        <begin position="23"/>
        <end position="43"/>
    </location>
</feature>
<keyword evidence="3" id="KW-0633">Potassium transport</keyword>
<evidence type="ECO:0000313" key="14">
    <source>
        <dbReference type="EMBL" id="KAH7575667.1"/>
    </source>
</evidence>
<sequence length="691" mass="77516">MFLIGLQMDISYTKRNLRIASTIAYSGVIASAIFGASVSGFIIQKVKVTSDKYAFAIVLMLLLANSAAPVVIRLATELKFDTSNIGRLAISSSLINEISCALGLFLFIAFANWTKFKLAILSVFLTGLVIIVNKYLTIWFNTNSRNQKYITNSQVLLILLLIMALSMLIEYFGLYCTIPCFLVGLMFPRQGKTTRTLVHKLSFSVHEFILPIYFGYTGFQFDLNVMMTFDRFIAVVVLIMLSFVGKIVGTLVACYYQKIPLEKGVILSFILNLKGHVELLIIDAVPGFKIWWNRDVHNLLLAVIVLNTVIAGPVVSFILRKNEKYFAHKQTTIEFLDPESELQMASCVYAPRNASGQLGLMSAMHGSQEAPTTPYLMHLVELPKKSKTKNLMYQQLEDGDQFSDEKDFGGNAVLEINDSVDSFTAETKYFVHQIKVVSSFPNMYEDVCTRAEDLRLSIIFLPFHKHQRIDGKMEKGKDEVRTNNRNILRHAPCSIGILVDRGCLGFHNLHTADSKQHVAALFFGGPDDREALACSKRIAMHRHLHLTVIRFLPESSMSSHRNDDALQQNDEILMMSMSRSHDTEAAKDKAFIDDFYNRYVTPGQVGYVEKYVKNAEETISALIDIGDIYSLFVVGKGGRGHSTLATDINEEEECPELGSVGNLLASMDFDINSSILVVQQHTHSNKVLLHD</sequence>
<keyword evidence="5" id="KW-0630">Potassium</keyword>
<dbReference type="InterPro" id="IPR050794">
    <property type="entry name" value="CPA2_transporter"/>
</dbReference>
<organism evidence="14 15">
    <name type="scientific">Xanthoceras sorbifolium</name>
    <dbReference type="NCBI Taxonomy" id="99658"/>
    <lineage>
        <taxon>Eukaryota</taxon>
        <taxon>Viridiplantae</taxon>
        <taxon>Streptophyta</taxon>
        <taxon>Embryophyta</taxon>
        <taxon>Tracheophyta</taxon>
        <taxon>Spermatophyta</taxon>
        <taxon>Magnoliopsida</taxon>
        <taxon>eudicotyledons</taxon>
        <taxon>Gunneridae</taxon>
        <taxon>Pentapetalae</taxon>
        <taxon>rosids</taxon>
        <taxon>malvids</taxon>
        <taxon>Sapindales</taxon>
        <taxon>Sapindaceae</taxon>
        <taxon>Xanthoceroideae</taxon>
        <taxon>Xanthoceras</taxon>
    </lineage>
</organism>
<dbReference type="Gene3D" id="1.20.1530.20">
    <property type="match status" value="1"/>
</dbReference>
<dbReference type="EMBL" id="JAFEMO010000002">
    <property type="protein sequence ID" value="KAH7575667.1"/>
    <property type="molecule type" value="Genomic_DNA"/>
</dbReference>
<keyword evidence="6 10" id="KW-1133">Transmembrane helix</keyword>
<evidence type="ECO:0000256" key="8">
    <source>
        <dbReference type="ARBA" id="ARBA00023136"/>
    </source>
</evidence>
<evidence type="ECO:0000256" key="1">
    <source>
        <dbReference type="ARBA" id="ARBA00004141"/>
    </source>
</evidence>
<evidence type="ECO:0000256" key="7">
    <source>
        <dbReference type="ARBA" id="ARBA00023065"/>
    </source>
</evidence>
<evidence type="ECO:0000259" key="11">
    <source>
        <dbReference type="Pfam" id="PF00999"/>
    </source>
</evidence>
<dbReference type="InterPro" id="IPR006153">
    <property type="entry name" value="Cation/H_exchanger_TM"/>
</dbReference>
<reference evidence="14 15" key="1">
    <citation type="submission" date="2021-02" db="EMBL/GenBank/DDBJ databases">
        <title>Plant Genome Project.</title>
        <authorList>
            <person name="Zhang R.-G."/>
        </authorList>
    </citation>
    <scope>NUCLEOTIDE SEQUENCE [LARGE SCALE GENOMIC DNA]</scope>
    <source>
        <tissue evidence="14">Leaves</tissue>
    </source>
</reference>
<keyword evidence="2" id="KW-0813">Transport</keyword>
<proteinExistence type="inferred from homology"/>
<feature type="transmembrane region" description="Helical" evidence="10">
    <location>
        <begin position="232"/>
        <end position="256"/>
    </location>
</feature>
<gene>
    <name evidence="14" type="ORF">JRO89_XS02G0188300</name>
</gene>
<feature type="transmembrane region" description="Helical" evidence="10">
    <location>
        <begin position="55"/>
        <end position="76"/>
    </location>
</feature>
<accession>A0ABQ8IHM2</accession>
<feature type="transmembrane region" description="Helical" evidence="10">
    <location>
        <begin position="299"/>
        <end position="319"/>
    </location>
</feature>
<feature type="domain" description="Cation/H+ exchanger transmembrane" evidence="11">
    <location>
        <begin position="1"/>
        <end position="321"/>
    </location>
</feature>
<evidence type="ECO:0000256" key="9">
    <source>
        <dbReference type="ARBA" id="ARBA00038341"/>
    </source>
</evidence>
<keyword evidence="7" id="KW-0406">Ion transport</keyword>
<dbReference type="Proteomes" id="UP000827721">
    <property type="component" value="Unassembled WGS sequence"/>
</dbReference>
<dbReference type="InterPro" id="IPR057290">
    <property type="entry name" value="CHX17_C"/>
</dbReference>
<dbReference type="PANTHER" id="PTHR32468">
    <property type="entry name" value="CATION/H + ANTIPORTER"/>
    <property type="match status" value="1"/>
</dbReference>
<dbReference type="Pfam" id="PF23259">
    <property type="entry name" value="CHX17_C"/>
    <property type="match status" value="1"/>
</dbReference>
<evidence type="ECO:0000256" key="2">
    <source>
        <dbReference type="ARBA" id="ARBA00022448"/>
    </source>
</evidence>
<evidence type="ECO:0000256" key="4">
    <source>
        <dbReference type="ARBA" id="ARBA00022692"/>
    </source>
</evidence>
<dbReference type="Pfam" id="PF00999">
    <property type="entry name" value="Na_H_Exchanger"/>
    <property type="match status" value="1"/>
</dbReference>
<feature type="transmembrane region" description="Helical" evidence="10">
    <location>
        <begin position="118"/>
        <end position="136"/>
    </location>
</feature>
<feature type="domain" description="Cation/H(+) antiporter central" evidence="12">
    <location>
        <begin position="375"/>
        <end position="505"/>
    </location>
</feature>
<evidence type="ECO:0000256" key="6">
    <source>
        <dbReference type="ARBA" id="ARBA00022989"/>
    </source>
</evidence>
<keyword evidence="4 10" id="KW-0812">Transmembrane</keyword>
<dbReference type="PANTHER" id="PTHR32468:SF18">
    <property type="entry name" value="CATION_H(+) ANTIPORTER 1"/>
    <property type="match status" value="1"/>
</dbReference>
<evidence type="ECO:0000256" key="5">
    <source>
        <dbReference type="ARBA" id="ARBA00022958"/>
    </source>
</evidence>
<comment type="similarity">
    <text evidence="9">Belongs to the monovalent cation:proton antiporter 2 (CPA2) transporter (TC 2.A.37) family. CHX (TC 2.A.37.4) subfamily.</text>
</comment>
<name>A0ABQ8IHM2_9ROSI</name>
<evidence type="ECO:0000256" key="3">
    <source>
        <dbReference type="ARBA" id="ARBA00022538"/>
    </source>
</evidence>